<dbReference type="Proteomes" id="UP000186303">
    <property type="component" value="Chromosome 3"/>
</dbReference>
<gene>
    <name evidence="9" type="ORF">MSYG_2407</name>
</gene>
<dbReference type="InterPro" id="IPR050164">
    <property type="entry name" value="Peptidase_C19"/>
</dbReference>
<evidence type="ECO:0000259" key="8">
    <source>
        <dbReference type="PROSITE" id="PS50235"/>
    </source>
</evidence>
<evidence type="ECO:0000313" key="9">
    <source>
        <dbReference type="EMBL" id="SHO78065.1"/>
    </source>
</evidence>
<dbReference type="PANTHER" id="PTHR24006:SF687">
    <property type="entry name" value="UBIQUITIN CARBOXYL-TERMINAL HYDROLASE 10"/>
    <property type="match status" value="1"/>
</dbReference>
<dbReference type="CDD" id="cd02257">
    <property type="entry name" value="Peptidase_C19"/>
    <property type="match status" value="1"/>
</dbReference>
<evidence type="ECO:0000256" key="6">
    <source>
        <dbReference type="RuleBase" id="RU366025"/>
    </source>
</evidence>
<feature type="compositionally biased region" description="Low complexity" evidence="7">
    <location>
        <begin position="354"/>
        <end position="364"/>
    </location>
</feature>
<proteinExistence type="inferred from homology"/>
<sequence length="609" mass="67255">MPNSTPSGLSDDVLASRGASAFTQIGEVPLCNCLVKVVPRYSSKRFDTHSFRRGAPPCAAGIVWYDTPLLVPPHIPGVSLKLSASAFRSAKTHGIRMQGDTTPRPFPAVSFVSSCPTSSHSSLPSSPAWSKPRAWSQTVGTPVRATGRSALASQHNGLSSSPVSVTVSSNHSSPTRPSKPGSFRSWNTRTPSITIDELYKTAHTLFDAPLTIPVGLINQGNSCFASVILQMLIYCRPLYHFLNQLRSLVPQDLSNSTPLLEAVFRFYNEIPLADRTSMVGQHDMAPLLPDYIYEAMRLHKRFDLFQLGHQEDAEEFFSLILSTLHDEVQLIQRRTAQRQNKGQLPSNPILKTSADPFAADPAPASVESSDEEVETFEIQRPASPDQDEWLEVGQKGKTSLTRSSGTLDTESPITRIFDGKLRSTLMTPGSKTSVVLEPFRSLPLDIQPSHVRNINDALRQITVPETISGVWSQQRHTFVDATKQICLEVLPPVLVLHLKRFVFDGVYGVQKSTKAIEYGLTLDITPDILSTVCRRVSGTHKYALFGVVYHHGRLASGGHYTVAVKRQDDEGWIHIDDTHTCPMPIEDVIQYGTNSSDQGHAYLLFYQKM</sequence>
<dbReference type="EC" id="3.4.19.12" evidence="6"/>
<comment type="catalytic activity">
    <reaction evidence="1 6">
        <text>Thiol-dependent hydrolysis of ester, thioester, amide, peptide and isopeptide bonds formed by the C-terminal Gly of ubiquitin (a 76-residue protein attached to proteins as an intracellular targeting signal).</text>
        <dbReference type="EC" id="3.4.19.12"/>
    </reaction>
</comment>
<dbReference type="PROSITE" id="PS00973">
    <property type="entry name" value="USP_2"/>
    <property type="match status" value="1"/>
</dbReference>
<dbReference type="Pfam" id="PF00443">
    <property type="entry name" value="UCH"/>
    <property type="match status" value="1"/>
</dbReference>
<evidence type="ECO:0000256" key="2">
    <source>
        <dbReference type="ARBA" id="ARBA00022670"/>
    </source>
</evidence>
<dbReference type="OMA" id="HKESHES"/>
<feature type="compositionally biased region" description="Polar residues" evidence="7">
    <location>
        <begin position="336"/>
        <end position="350"/>
    </location>
</feature>
<dbReference type="InterPro" id="IPR038765">
    <property type="entry name" value="Papain-like_cys_pep_sf"/>
</dbReference>
<dbReference type="InterPro" id="IPR028889">
    <property type="entry name" value="USP"/>
</dbReference>
<evidence type="ECO:0000256" key="4">
    <source>
        <dbReference type="ARBA" id="ARBA00022801"/>
    </source>
</evidence>
<feature type="domain" description="USP" evidence="8">
    <location>
        <begin position="214"/>
        <end position="609"/>
    </location>
</feature>
<accession>A0A1M8A6G3</accession>
<dbReference type="GO" id="GO:0005634">
    <property type="term" value="C:nucleus"/>
    <property type="evidence" value="ECO:0007669"/>
    <property type="project" value="TreeGrafter"/>
</dbReference>
<dbReference type="EMBL" id="LT671823">
    <property type="protein sequence ID" value="SHO78065.1"/>
    <property type="molecule type" value="Genomic_DNA"/>
</dbReference>
<dbReference type="Gene3D" id="3.90.70.10">
    <property type="entry name" value="Cysteine proteinases"/>
    <property type="match status" value="1"/>
</dbReference>
<evidence type="ECO:0000256" key="3">
    <source>
        <dbReference type="ARBA" id="ARBA00022786"/>
    </source>
</evidence>
<dbReference type="InterPro" id="IPR018200">
    <property type="entry name" value="USP_CS"/>
</dbReference>
<feature type="region of interest" description="Disordered" evidence="7">
    <location>
        <begin position="149"/>
        <end position="186"/>
    </location>
</feature>
<comment type="similarity">
    <text evidence="6">Belongs to the peptidase C19 family.</text>
</comment>
<dbReference type="SUPFAM" id="SSF54001">
    <property type="entry name" value="Cysteine proteinases"/>
    <property type="match status" value="1"/>
</dbReference>
<evidence type="ECO:0000256" key="7">
    <source>
        <dbReference type="SAM" id="MobiDB-lite"/>
    </source>
</evidence>
<reference evidence="10" key="1">
    <citation type="journal article" date="2017" name="Nucleic Acids Res.">
        <title>Proteogenomics produces comprehensive and highly accurate protein-coding gene annotation in a complete genome assembly of Malassezia sympodialis.</title>
        <authorList>
            <person name="Zhu Y."/>
            <person name="Engstroem P.G."/>
            <person name="Tellgren-Roth C."/>
            <person name="Baudo C.D."/>
            <person name="Kennell J.C."/>
            <person name="Sun S."/>
            <person name="Billmyre R.B."/>
            <person name="Schroeder M.S."/>
            <person name="Andersson A."/>
            <person name="Holm T."/>
            <person name="Sigurgeirsson B."/>
            <person name="Wu G."/>
            <person name="Sankaranarayanan S.R."/>
            <person name="Siddharthan R."/>
            <person name="Sanyal K."/>
            <person name="Lundeberg J."/>
            <person name="Nystedt B."/>
            <person name="Boekhout T."/>
            <person name="Dawson T.L. Jr."/>
            <person name="Heitman J."/>
            <person name="Scheynius A."/>
            <person name="Lehtioe J."/>
        </authorList>
    </citation>
    <scope>NUCLEOTIDE SEQUENCE [LARGE SCALE GENOMIC DNA]</scope>
    <source>
        <strain evidence="10">ATCC 42132</strain>
    </source>
</reference>
<dbReference type="PANTHER" id="PTHR24006">
    <property type="entry name" value="UBIQUITIN CARBOXYL-TERMINAL HYDROLASE"/>
    <property type="match status" value="1"/>
</dbReference>
<dbReference type="GO" id="GO:0006508">
    <property type="term" value="P:proteolysis"/>
    <property type="evidence" value="ECO:0007669"/>
    <property type="project" value="UniProtKB-KW"/>
</dbReference>
<dbReference type="GO" id="GO:0005829">
    <property type="term" value="C:cytosol"/>
    <property type="evidence" value="ECO:0007669"/>
    <property type="project" value="TreeGrafter"/>
</dbReference>
<dbReference type="GO" id="GO:0016579">
    <property type="term" value="P:protein deubiquitination"/>
    <property type="evidence" value="ECO:0007669"/>
    <property type="project" value="InterPro"/>
</dbReference>
<dbReference type="GO" id="GO:0004843">
    <property type="term" value="F:cysteine-type deubiquitinase activity"/>
    <property type="evidence" value="ECO:0007669"/>
    <property type="project" value="UniProtKB-UniRule"/>
</dbReference>
<keyword evidence="4 6" id="KW-0378">Hydrolase</keyword>
<keyword evidence="5 6" id="KW-0788">Thiol protease</keyword>
<keyword evidence="3 6" id="KW-0833">Ubl conjugation pathway</keyword>
<dbReference type="PROSITE" id="PS50235">
    <property type="entry name" value="USP_3"/>
    <property type="match status" value="1"/>
</dbReference>
<dbReference type="AlphaFoldDB" id="A0A1M8A6G3"/>
<evidence type="ECO:0000256" key="1">
    <source>
        <dbReference type="ARBA" id="ARBA00000707"/>
    </source>
</evidence>
<organism evidence="9 10">
    <name type="scientific">Malassezia sympodialis (strain ATCC 42132)</name>
    <name type="common">Atopic eczema-associated yeast</name>
    <dbReference type="NCBI Taxonomy" id="1230383"/>
    <lineage>
        <taxon>Eukaryota</taxon>
        <taxon>Fungi</taxon>
        <taxon>Dikarya</taxon>
        <taxon>Basidiomycota</taxon>
        <taxon>Ustilaginomycotina</taxon>
        <taxon>Malasseziomycetes</taxon>
        <taxon>Malasseziales</taxon>
        <taxon>Malasseziaceae</taxon>
        <taxon>Malassezia</taxon>
    </lineage>
</organism>
<keyword evidence="2 6" id="KW-0645">Protease</keyword>
<name>A0A1M8A6G3_MALS4</name>
<evidence type="ECO:0000313" key="10">
    <source>
        <dbReference type="Proteomes" id="UP000186303"/>
    </source>
</evidence>
<dbReference type="PROSITE" id="PS00972">
    <property type="entry name" value="USP_1"/>
    <property type="match status" value="1"/>
</dbReference>
<evidence type="ECO:0000256" key="5">
    <source>
        <dbReference type="ARBA" id="ARBA00022807"/>
    </source>
</evidence>
<dbReference type="STRING" id="1230383.A0A1M8A6G3"/>
<protein>
    <recommendedName>
        <fullName evidence="6">Ubiquitin carboxyl-terminal hydrolase</fullName>
        <ecNumber evidence="6">3.4.19.12</ecNumber>
    </recommendedName>
</protein>
<dbReference type="OrthoDB" id="429671at2759"/>
<dbReference type="InterPro" id="IPR001394">
    <property type="entry name" value="Peptidase_C19_UCH"/>
</dbReference>
<feature type="region of interest" description="Disordered" evidence="7">
    <location>
        <begin position="336"/>
        <end position="364"/>
    </location>
</feature>
<feature type="compositionally biased region" description="Low complexity" evidence="7">
    <location>
        <begin position="159"/>
        <end position="173"/>
    </location>
</feature>
<keyword evidence="10" id="KW-1185">Reference proteome</keyword>
<dbReference type="VEuPathDB" id="FungiDB:MSYG_2407"/>